<sequence>MAACSGADGISLMAELNSNAITVKNINRPVSATASSLSAEGKTSKKVKGQKRFRNPAEWQREKRKRLRIAGKAYVNVKGELVKEKELGSDCGCHRNCYVKVSEDIRLDIFNSYYSLHDHNEQNAYLYSLIRKQPVLNRRADRSNIKTRRSTFHYHVRICGTEVQVCRQAFANIHGITFNKIRVLCQKLDKNVLFPRDERGRHANHKKVASELVEQLREFWKDDRGNGPDLNITKMWRDFLEKKDPNYGRYQITKKGKVLDLPKNREESDFTIGDSMETLGIHFVSDLMLNRVNAEKGSDLELNRVDGESSFQMGANENNENTRTPRKLKVEPLVKHWLYTKILHEEVRPQDYFSLHRRIVTDSESSSSSAEQQKPGKRKRVHKPTSGEKEYPETSKEGRDGSRDDVSQQSVISVSTMPVQSCVTNAVIPDGGVIVPAMIQGIGQVNLLLMGNGHAQIWGVTQPTQDVPNNDNTDTGIIPQPPPIAVHLQQSSMPQLETQNQEYSLQYFHT</sequence>
<keyword evidence="3" id="KW-1185">Reference proteome</keyword>
<dbReference type="PANTHER" id="PTHR10773">
    <property type="entry name" value="DNA-DIRECTED RNA POLYMERASES I, II, AND III SUBUNIT RPABC2"/>
    <property type="match status" value="1"/>
</dbReference>
<feature type="region of interest" description="Disordered" evidence="1">
    <location>
        <begin position="307"/>
        <end position="327"/>
    </location>
</feature>
<dbReference type="Proteomes" id="UP000677054">
    <property type="component" value="Unassembled WGS sequence"/>
</dbReference>
<feature type="region of interest" description="Disordered" evidence="1">
    <location>
        <begin position="360"/>
        <end position="409"/>
    </location>
</feature>
<dbReference type="PANTHER" id="PTHR10773:SF19">
    <property type="match status" value="1"/>
</dbReference>
<dbReference type="OrthoDB" id="6349457at2759"/>
<reference evidence="2" key="1">
    <citation type="submission" date="2020-11" db="EMBL/GenBank/DDBJ databases">
        <authorList>
            <person name="Tran Van P."/>
        </authorList>
    </citation>
    <scope>NUCLEOTIDE SEQUENCE</scope>
</reference>
<proteinExistence type="predicted"/>
<dbReference type="EMBL" id="LR899830">
    <property type="protein sequence ID" value="CAD7242757.1"/>
    <property type="molecule type" value="Genomic_DNA"/>
</dbReference>
<protein>
    <submittedName>
        <fullName evidence="2">Uncharacterized protein</fullName>
    </submittedName>
</protein>
<name>A0A7R8X2Z5_9CRUS</name>
<evidence type="ECO:0000256" key="1">
    <source>
        <dbReference type="SAM" id="MobiDB-lite"/>
    </source>
</evidence>
<dbReference type="EMBL" id="CAJPEV010000313">
    <property type="protein sequence ID" value="CAG0883839.1"/>
    <property type="molecule type" value="Genomic_DNA"/>
</dbReference>
<feature type="compositionally biased region" description="Basic and acidic residues" evidence="1">
    <location>
        <begin position="385"/>
        <end position="406"/>
    </location>
</feature>
<evidence type="ECO:0000313" key="2">
    <source>
        <dbReference type="EMBL" id="CAD7242757.1"/>
    </source>
</evidence>
<feature type="compositionally biased region" description="Polar residues" evidence="1">
    <location>
        <begin position="309"/>
        <end position="322"/>
    </location>
</feature>
<feature type="region of interest" description="Disordered" evidence="1">
    <location>
        <begin position="34"/>
        <end position="58"/>
    </location>
</feature>
<gene>
    <name evidence="2" type="ORF">DSTB1V02_LOCUS2706</name>
</gene>
<feature type="compositionally biased region" description="Basic residues" evidence="1">
    <location>
        <begin position="44"/>
        <end position="54"/>
    </location>
</feature>
<accession>A0A7R8X2Z5</accession>
<dbReference type="AlphaFoldDB" id="A0A7R8X2Z5"/>
<organism evidence="2">
    <name type="scientific">Darwinula stevensoni</name>
    <dbReference type="NCBI Taxonomy" id="69355"/>
    <lineage>
        <taxon>Eukaryota</taxon>
        <taxon>Metazoa</taxon>
        <taxon>Ecdysozoa</taxon>
        <taxon>Arthropoda</taxon>
        <taxon>Crustacea</taxon>
        <taxon>Oligostraca</taxon>
        <taxon>Ostracoda</taxon>
        <taxon>Podocopa</taxon>
        <taxon>Podocopida</taxon>
        <taxon>Darwinulocopina</taxon>
        <taxon>Darwinuloidea</taxon>
        <taxon>Darwinulidae</taxon>
        <taxon>Darwinula</taxon>
    </lineage>
</organism>
<evidence type="ECO:0000313" key="3">
    <source>
        <dbReference type="Proteomes" id="UP000677054"/>
    </source>
</evidence>